<accession>A0AAQ3SY06</accession>
<keyword evidence="8" id="KW-1185">Reference proteome</keyword>
<reference evidence="7 8" key="1">
    <citation type="submission" date="2024-02" db="EMBL/GenBank/DDBJ databases">
        <title>High-quality chromosome-scale genome assembly of Pensacola bahiagrass (Paspalum notatum Flugge var. saurae).</title>
        <authorList>
            <person name="Vega J.M."/>
            <person name="Podio M."/>
            <person name="Orjuela J."/>
            <person name="Siena L.A."/>
            <person name="Pessino S.C."/>
            <person name="Combes M.C."/>
            <person name="Mariac C."/>
            <person name="Albertini E."/>
            <person name="Pupilli F."/>
            <person name="Ortiz J.P.A."/>
            <person name="Leblanc O."/>
        </authorList>
    </citation>
    <scope>NUCLEOTIDE SEQUENCE [LARGE SCALE GENOMIC DNA]</scope>
    <source>
        <strain evidence="7">R1</strain>
        <tissue evidence="7">Leaf</tissue>
    </source>
</reference>
<evidence type="ECO:0000256" key="2">
    <source>
        <dbReference type="ARBA" id="ARBA00022614"/>
    </source>
</evidence>
<keyword evidence="2" id="KW-0433">Leucine-rich repeat</keyword>
<evidence type="ECO:0000313" key="7">
    <source>
        <dbReference type="EMBL" id="WVZ62117.1"/>
    </source>
</evidence>
<keyword evidence="4" id="KW-0547">Nucleotide-binding</keyword>
<dbReference type="Pfam" id="PF18052">
    <property type="entry name" value="Rx_N"/>
    <property type="match status" value="1"/>
</dbReference>
<evidence type="ECO:0000256" key="1">
    <source>
        <dbReference type="ARBA" id="ARBA00008894"/>
    </source>
</evidence>
<dbReference type="Gene3D" id="1.20.5.4130">
    <property type="match status" value="1"/>
</dbReference>
<dbReference type="GO" id="GO:0006952">
    <property type="term" value="P:defense response"/>
    <property type="evidence" value="ECO:0007669"/>
    <property type="project" value="UniProtKB-KW"/>
</dbReference>
<dbReference type="InterPro" id="IPR041118">
    <property type="entry name" value="Rx_N"/>
</dbReference>
<dbReference type="GO" id="GO:0000166">
    <property type="term" value="F:nucleotide binding"/>
    <property type="evidence" value="ECO:0007669"/>
    <property type="project" value="UniProtKB-KW"/>
</dbReference>
<name>A0AAQ3SY06_PASNO</name>
<keyword evidence="3" id="KW-0677">Repeat</keyword>
<feature type="domain" description="Disease resistance N-terminal" evidence="6">
    <location>
        <begin position="6"/>
        <end position="75"/>
    </location>
</feature>
<evidence type="ECO:0000256" key="4">
    <source>
        <dbReference type="ARBA" id="ARBA00022741"/>
    </source>
</evidence>
<dbReference type="Proteomes" id="UP001341281">
    <property type="component" value="Chromosome 03"/>
</dbReference>
<organism evidence="7 8">
    <name type="scientific">Paspalum notatum var. saurae</name>
    <dbReference type="NCBI Taxonomy" id="547442"/>
    <lineage>
        <taxon>Eukaryota</taxon>
        <taxon>Viridiplantae</taxon>
        <taxon>Streptophyta</taxon>
        <taxon>Embryophyta</taxon>
        <taxon>Tracheophyta</taxon>
        <taxon>Spermatophyta</taxon>
        <taxon>Magnoliopsida</taxon>
        <taxon>Liliopsida</taxon>
        <taxon>Poales</taxon>
        <taxon>Poaceae</taxon>
        <taxon>PACMAD clade</taxon>
        <taxon>Panicoideae</taxon>
        <taxon>Andropogonodae</taxon>
        <taxon>Paspaleae</taxon>
        <taxon>Paspalinae</taxon>
        <taxon>Paspalum</taxon>
    </lineage>
</organism>
<gene>
    <name evidence="7" type="ORF">U9M48_011901</name>
</gene>
<sequence>MEGAAQTILSNAGQLLSKEYQQLRGVGGEVAELRDDLDVLNALLVMQSEAEDGAVDRFVQVCMKQLRELAYDAED</sequence>
<keyword evidence="5" id="KW-0611">Plant defense</keyword>
<evidence type="ECO:0000313" key="8">
    <source>
        <dbReference type="Proteomes" id="UP001341281"/>
    </source>
</evidence>
<dbReference type="AlphaFoldDB" id="A0AAQ3SY06"/>
<evidence type="ECO:0000256" key="3">
    <source>
        <dbReference type="ARBA" id="ARBA00022737"/>
    </source>
</evidence>
<protein>
    <recommendedName>
        <fullName evidence="6">Disease resistance N-terminal domain-containing protein</fullName>
    </recommendedName>
</protein>
<proteinExistence type="inferred from homology"/>
<dbReference type="EMBL" id="CP144747">
    <property type="protein sequence ID" value="WVZ62117.1"/>
    <property type="molecule type" value="Genomic_DNA"/>
</dbReference>
<evidence type="ECO:0000256" key="5">
    <source>
        <dbReference type="ARBA" id="ARBA00022821"/>
    </source>
</evidence>
<evidence type="ECO:0000259" key="6">
    <source>
        <dbReference type="Pfam" id="PF18052"/>
    </source>
</evidence>
<comment type="similarity">
    <text evidence="1">Belongs to the disease resistance NB-LRR family.</text>
</comment>